<reference evidence="3" key="1">
    <citation type="journal article" date="2019" name="Int. J. Syst. Evol. Microbiol.">
        <title>The Global Catalogue of Microorganisms (GCM) 10K type strain sequencing project: providing services to taxonomists for standard genome sequencing and annotation.</title>
        <authorList>
            <consortium name="The Broad Institute Genomics Platform"/>
            <consortium name="The Broad Institute Genome Sequencing Center for Infectious Disease"/>
            <person name="Wu L."/>
            <person name="Ma J."/>
        </authorList>
    </citation>
    <scope>NUCLEOTIDE SEQUENCE [LARGE SCALE GENOMIC DNA]</scope>
    <source>
        <strain evidence="3">NCAIM B.02333</strain>
    </source>
</reference>
<evidence type="ECO:0000313" key="2">
    <source>
        <dbReference type="EMBL" id="MFC3688422.1"/>
    </source>
</evidence>
<gene>
    <name evidence="2" type="ORF">ACFOLH_08710</name>
</gene>
<dbReference type="RefSeq" id="WP_340294059.1">
    <property type="nucleotide sequence ID" value="NZ_JBBEOI010000135.1"/>
</dbReference>
<feature type="domain" description="DUF6504" evidence="1">
    <location>
        <begin position="2"/>
        <end position="111"/>
    </location>
</feature>
<dbReference type="InterPro" id="IPR045443">
    <property type="entry name" value="DUF6504"/>
</dbReference>
<organism evidence="2 3">
    <name type="scientific">Aquipuribacter hungaricus</name>
    <dbReference type="NCBI Taxonomy" id="545624"/>
    <lineage>
        <taxon>Bacteria</taxon>
        <taxon>Bacillati</taxon>
        <taxon>Actinomycetota</taxon>
        <taxon>Actinomycetes</taxon>
        <taxon>Micrococcales</taxon>
        <taxon>Intrasporangiaceae</taxon>
        <taxon>Aquipuribacter</taxon>
    </lineage>
</organism>
<evidence type="ECO:0000313" key="3">
    <source>
        <dbReference type="Proteomes" id="UP001595685"/>
    </source>
</evidence>
<proteinExistence type="predicted"/>
<name>A0ABV7WHL4_9MICO</name>
<protein>
    <submittedName>
        <fullName evidence="2">DUF6504 family protein</fullName>
    </submittedName>
</protein>
<keyword evidence="3" id="KW-1185">Reference proteome</keyword>
<comment type="caution">
    <text evidence="2">The sequence shown here is derived from an EMBL/GenBank/DDBJ whole genome shotgun (WGS) entry which is preliminary data.</text>
</comment>
<evidence type="ECO:0000259" key="1">
    <source>
        <dbReference type="Pfam" id="PF20114"/>
    </source>
</evidence>
<dbReference type="Pfam" id="PF20114">
    <property type="entry name" value="DUF6504"/>
    <property type="match status" value="1"/>
</dbReference>
<sequence>MRRYDEPVQVRLAEGPDGTHGGGGPVPDAFLWRNRLYVVREVLASWLEREAWWEQPSSPAVPERTVWRVEAGAGRALGTGVYDLAQAVPAAVPAMSGGPAGPADQGQWWLLCHLD</sequence>
<dbReference type="Proteomes" id="UP001595685">
    <property type="component" value="Unassembled WGS sequence"/>
</dbReference>
<accession>A0ABV7WHL4</accession>
<dbReference type="EMBL" id="JBHRWW010000004">
    <property type="protein sequence ID" value="MFC3688422.1"/>
    <property type="molecule type" value="Genomic_DNA"/>
</dbReference>